<reference evidence="11 12" key="1">
    <citation type="journal article" date="2015" name="Genome Biol. Evol.">
        <title>Phylogenomic analyses indicate that early fungi evolved digesting cell walls of algal ancestors of land plants.</title>
        <authorList>
            <person name="Chang Y."/>
            <person name="Wang S."/>
            <person name="Sekimoto S."/>
            <person name="Aerts A.L."/>
            <person name="Choi C."/>
            <person name="Clum A."/>
            <person name="LaButti K.M."/>
            <person name="Lindquist E.A."/>
            <person name="Yee Ngan C."/>
            <person name="Ohm R.A."/>
            <person name="Salamov A.A."/>
            <person name="Grigoriev I.V."/>
            <person name="Spatafora J.W."/>
            <person name="Berbee M.L."/>
        </authorList>
    </citation>
    <scope>NUCLEOTIDE SEQUENCE [LARGE SCALE GENOMIC DNA]</scope>
    <source>
        <strain evidence="11 12">NRRL 28638</strain>
    </source>
</reference>
<keyword evidence="12" id="KW-1185">Reference proteome</keyword>
<dbReference type="SUPFAM" id="SSF103506">
    <property type="entry name" value="Mitochondrial carrier"/>
    <property type="match status" value="1"/>
</dbReference>
<evidence type="ECO:0000256" key="5">
    <source>
        <dbReference type="ARBA" id="ARBA00022737"/>
    </source>
</evidence>
<feature type="repeat" description="Solcar" evidence="9">
    <location>
        <begin position="200"/>
        <end position="287"/>
    </location>
</feature>
<dbReference type="PANTHER" id="PTHR45683">
    <property type="entry name" value="MITOCHONDRIAL NICOTINAMIDE ADENINE DINUCLEOTIDE TRANSPORTER 1-RELATED-RELATED"/>
    <property type="match status" value="1"/>
</dbReference>
<evidence type="ECO:0000256" key="8">
    <source>
        <dbReference type="ARBA" id="ARBA00023136"/>
    </source>
</evidence>
<dbReference type="InterPro" id="IPR002067">
    <property type="entry name" value="MCP"/>
</dbReference>
<keyword evidence="8 9" id="KW-0472">Membrane</keyword>
<proteinExistence type="inferred from homology"/>
<dbReference type="InterPro" id="IPR023395">
    <property type="entry name" value="MCP_dom_sf"/>
</dbReference>
<dbReference type="Gene3D" id="1.50.40.10">
    <property type="entry name" value="Mitochondrial carrier domain"/>
    <property type="match status" value="2"/>
</dbReference>
<dbReference type="PROSITE" id="PS50920">
    <property type="entry name" value="SOLCAR"/>
    <property type="match status" value="3"/>
</dbReference>
<gene>
    <name evidence="11" type="ORF">CONCODRAFT_46413</name>
</gene>
<dbReference type="PRINTS" id="PR00926">
    <property type="entry name" value="MITOCARRIER"/>
</dbReference>
<feature type="repeat" description="Solcar" evidence="9">
    <location>
        <begin position="104"/>
        <end position="191"/>
    </location>
</feature>
<organism evidence="11 12">
    <name type="scientific">Conidiobolus coronatus (strain ATCC 28846 / CBS 209.66 / NRRL 28638)</name>
    <name type="common">Delacroixia coronata</name>
    <dbReference type="NCBI Taxonomy" id="796925"/>
    <lineage>
        <taxon>Eukaryota</taxon>
        <taxon>Fungi</taxon>
        <taxon>Fungi incertae sedis</taxon>
        <taxon>Zoopagomycota</taxon>
        <taxon>Entomophthoromycotina</taxon>
        <taxon>Entomophthoromycetes</taxon>
        <taxon>Entomophthorales</taxon>
        <taxon>Ancylistaceae</taxon>
        <taxon>Conidiobolus</taxon>
    </lineage>
</organism>
<keyword evidence="3 10" id="KW-0813">Transport</keyword>
<evidence type="ECO:0000256" key="1">
    <source>
        <dbReference type="ARBA" id="ARBA00004225"/>
    </source>
</evidence>
<evidence type="ECO:0000313" key="11">
    <source>
        <dbReference type="EMBL" id="KXN73758.1"/>
    </source>
</evidence>
<dbReference type="Pfam" id="PF00153">
    <property type="entry name" value="Mito_carr"/>
    <property type="match status" value="3"/>
</dbReference>
<dbReference type="InterPro" id="IPR044712">
    <property type="entry name" value="SLC25A32-like"/>
</dbReference>
<dbReference type="OMA" id="AFYNGMG"/>
<dbReference type="InterPro" id="IPR018108">
    <property type="entry name" value="MCP_transmembrane"/>
</dbReference>
<accession>A0A137PFH9</accession>
<dbReference type="GO" id="GO:0031966">
    <property type="term" value="C:mitochondrial membrane"/>
    <property type="evidence" value="ECO:0007669"/>
    <property type="project" value="UniProtKB-SubCell"/>
</dbReference>
<keyword evidence="4 9" id="KW-0812">Transmembrane</keyword>
<sequence length="300" mass="33680">MMDLEKTKTSLAGAGAGLAAAVVTCPLDLVKTRIQNQSRPVQGVHYYRGTFASLMSIFKEGGVRGLYRGLGPTILGYLPTWAIYFSVYDRAKDRIPYLIDKSPNNPVCHMLSAMTAGCMSTMFTNPLWVIKTRIMTQSPHSAYQYRNTFHALQSVYFSEGIRGFYKGLLTSLFGVTHVIVQFPLYEYLKSSLHAAEDGQVKVKNVLLASCISKMTASACTYPHEVIRTRLQNQIHKPYKYKGVFHAIKLIAKEEGYSAFYSGFRTNLIRTVPASAITIMTYELLINKLNYIIPNQPKLMT</sequence>
<dbReference type="FunFam" id="1.50.40.10:FF:000075">
    <property type="entry name" value="Nicotinamide adenine dinucleotide transporter 2, mitochondrial"/>
    <property type="match status" value="1"/>
</dbReference>
<name>A0A137PFH9_CONC2</name>
<evidence type="ECO:0000256" key="2">
    <source>
        <dbReference type="ARBA" id="ARBA00006375"/>
    </source>
</evidence>
<dbReference type="GO" id="GO:0015215">
    <property type="term" value="F:nucleotide transmembrane transporter activity"/>
    <property type="evidence" value="ECO:0007669"/>
    <property type="project" value="UniProtKB-ARBA"/>
</dbReference>
<evidence type="ECO:0000256" key="3">
    <source>
        <dbReference type="ARBA" id="ARBA00022448"/>
    </source>
</evidence>
<dbReference type="AlphaFoldDB" id="A0A137PFH9"/>
<feature type="repeat" description="Solcar" evidence="9">
    <location>
        <begin position="4"/>
        <end position="94"/>
    </location>
</feature>
<keyword evidence="5" id="KW-0677">Repeat</keyword>
<keyword evidence="6" id="KW-1133">Transmembrane helix</keyword>
<comment type="subcellular location">
    <subcellularLocation>
        <location evidence="1">Mitochondrion membrane</location>
        <topology evidence="1">Multi-pass membrane protein</topology>
    </subcellularLocation>
</comment>
<evidence type="ECO:0000256" key="7">
    <source>
        <dbReference type="ARBA" id="ARBA00023128"/>
    </source>
</evidence>
<dbReference type="EMBL" id="KQ964431">
    <property type="protein sequence ID" value="KXN73758.1"/>
    <property type="molecule type" value="Genomic_DNA"/>
</dbReference>
<evidence type="ECO:0000256" key="6">
    <source>
        <dbReference type="ARBA" id="ARBA00022989"/>
    </source>
</evidence>
<dbReference type="OrthoDB" id="10266426at2759"/>
<comment type="similarity">
    <text evidence="2 10">Belongs to the mitochondrial carrier (TC 2.A.29) family.</text>
</comment>
<evidence type="ECO:0000256" key="4">
    <source>
        <dbReference type="ARBA" id="ARBA00022692"/>
    </source>
</evidence>
<keyword evidence="7" id="KW-0496">Mitochondrion</keyword>
<dbReference type="Proteomes" id="UP000070444">
    <property type="component" value="Unassembled WGS sequence"/>
</dbReference>
<protein>
    <submittedName>
        <fullName evidence="11">Mitochondrial carrier</fullName>
    </submittedName>
</protein>
<evidence type="ECO:0000256" key="9">
    <source>
        <dbReference type="PROSITE-ProRule" id="PRU00282"/>
    </source>
</evidence>
<evidence type="ECO:0000313" key="12">
    <source>
        <dbReference type="Proteomes" id="UP000070444"/>
    </source>
</evidence>
<evidence type="ECO:0000256" key="10">
    <source>
        <dbReference type="RuleBase" id="RU000488"/>
    </source>
</evidence>